<keyword evidence="4 8" id="KW-0566">Pantothenate biosynthesis</keyword>
<name>A0A2S9SSZ1_9BACT</name>
<accession>A0A2S9SSZ1</accession>
<dbReference type="CDD" id="cd00560">
    <property type="entry name" value="PanC"/>
    <property type="match status" value="1"/>
</dbReference>
<evidence type="ECO:0000256" key="1">
    <source>
        <dbReference type="ARBA" id="ARBA00004990"/>
    </source>
</evidence>
<evidence type="ECO:0000256" key="7">
    <source>
        <dbReference type="ARBA" id="ARBA00048258"/>
    </source>
</evidence>
<sequence>MQIVKTVEELQNIRKNLSGKIGFVPTMGALHDGHISLIRKARAENEVVIVSIFVNPTQFLKGEDLDKYPRKDEADIKICQMCKVDYLFMPNINTMYEKDEVLIKAPQNSYVLEGFTRPGHFDGVLQVVLKLFNLTLPTNAYFGKKDAQQLALIQQMVKNLFLPINIVACDIVRENSGLALSSRNVYLTPEQKEEALKISKSIYMAGNLIAKGERDSKIIKDKIYDVLAGLDVEYVKVVDRKFDEISIIEQSNTIILVVVRFGNIRLLDNIWM</sequence>
<dbReference type="GO" id="GO:0015940">
    <property type="term" value="P:pantothenate biosynthetic process"/>
    <property type="evidence" value="ECO:0007669"/>
    <property type="project" value="UniProtKB-UniRule"/>
</dbReference>
<dbReference type="GO" id="GO:0005524">
    <property type="term" value="F:ATP binding"/>
    <property type="evidence" value="ECO:0007669"/>
    <property type="project" value="UniProtKB-KW"/>
</dbReference>
<evidence type="ECO:0000256" key="5">
    <source>
        <dbReference type="ARBA" id="ARBA00022741"/>
    </source>
</evidence>
<gene>
    <name evidence="8" type="primary">panC</name>
    <name evidence="9" type="ORF">CJ671_06185</name>
</gene>
<comment type="similarity">
    <text evidence="2 8">Belongs to the pantothenate synthetase family.</text>
</comment>
<comment type="subcellular location">
    <subcellularLocation>
        <location evidence="8">Cytoplasm</location>
    </subcellularLocation>
</comment>
<keyword evidence="5 8" id="KW-0547">Nucleotide-binding</keyword>
<dbReference type="NCBIfam" id="TIGR00125">
    <property type="entry name" value="cyt_tran_rel"/>
    <property type="match status" value="1"/>
</dbReference>
<dbReference type="UniPathway" id="UPA00028">
    <property type="reaction ID" value="UER00005"/>
</dbReference>
<evidence type="ECO:0000256" key="8">
    <source>
        <dbReference type="HAMAP-Rule" id="MF_00158"/>
    </source>
</evidence>
<dbReference type="InterPro" id="IPR042176">
    <property type="entry name" value="Pantoate_ligase_C"/>
</dbReference>
<feature type="binding site" evidence="8">
    <location>
        <begin position="27"/>
        <end position="34"/>
    </location>
    <ligand>
        <name>ATP</name>
        <dbReference type="ChEBI" id="CHEBI:30616"/>
    </ligand>
</feature>
<proteinExistence type="inferred from homology"/>
<evidence type="ECO:0000256" key="4">
    <source>
        <dbReference type="ARBA" id="ARBA00022655"/>
    </source>
</evidence>
<dbReference type="Gene3D" id="3.40.50.620">
    <property type="entry name" value="HUPs"/>
    <property type="match status" value="1"/>
</dbReference>
<evidence type="ECO:0000313" key="10">
    <source>
        <dbReference type="Proteomes" id="UP000238649"/>
    </source>
</evidence>
<organism evidence="9 10">
    <name type="scientific">Aliarcobacter cryaerophilus</name>
    <dbReference type="NCBI Taxonomy" id="28198"/>
    <lineage>
        <taxon>Bacteria</taxon>
        <taxon>Pseudomonadati</taxon>
        <taxon>Campylobacterota</taxon>
        <taxon>Epsilonproteobacteria</taxon>
        <taxon>Campylobacterales</taxon>
        <taxon>Arcobacteraceae</taxon>
        <taxon>Aliarcobacter</taxon>
    </lineage>
</organism>
<comment type="function">
    <text evidence="8">Catalyzes the condensation of pantoate with beta-alanine in an ATP-dependent reaction via a pantoyl-adenylate intermediate.</text>
</comment>
<dbReference type="Pfam" id="PF02569">
    <property type="entry name" value="Pantoate_ligase"/>
    <property type="match status" value="1"/>
</dbReference>
<keyword evidence="3 8" id="KW-0436">Ligase</keyword>
<protein>
    <recommendedName>
        <fullName evidence="8">Pantothenate synthetase</fullName>
        <shortName evidence="8">PS</shortName>
        <ecNumber evidence="8">6.3.2.1</ecNumber>
    </recommendedName>
    <alternativeName>
        <fullName evidence="8">Pantoate--beta-alanine ligase</fullName>
    </alternativeName>
    <alternativeName>
        <fullName evidence="8">Pantoate-activating enzyme</fullName>
    </alternativeName>
</protein>
<keyword evidence="8" id="KW-0963">Cytoplasm</keyword>
<dbReference type="NCBIfam" id="TIGR00018">
    <property type="entry name" value="panC"/>
    <property type="match status" value="1"/>
</dbReference>
<dbReference type="SUPFAM" id="SSF52374">
    <property type="entry name" value="Nucleotidylyl transferase"/>
    <property type="match status" value="1"/>
</dbReference>
<feature type="binding site" evidence="8">
    <location>
        <begin position="143"/>
        <end position="146"/>
    </location>
    <ligand>
        <name>ATP</name>
        <dbReference type="ChEBI" id="CHEBI:30616"/>
    </ligand>
</feature>
<dbReference type="PANTHER" id="PTHR21299:SF1">
    <property type="entry name" value="PANTOATE--BETA-ALANINE LIGASE"/>
    <property type="match status" value="1"/>
</dbReference>
<dbReference type="Gene3D" id="3.30.1300.10">
    <property type="entry name" value="Pantoate-beta-alanine ligase, C-terminal domain"/>
    <property type="match status" value="1"/>
</dbReference>
<dbReference type="InterPro" id="IPR014729">
    <property type="entry name" value="Rossmann-like_a/b/a_fold"/>
</dbReference>
<comment type="caution">
    <text evidence="9">The sequence shown here is derived from an EMBL/GenBank/DDBJ whole genome shotgun (WGS) entry which is preliminary data.</text>
</comment>
<dbReference type="PANTHER" id="PTHR21299">
    <property type="entry name" value="CYTIDYLATE KINASE/PANTOATE-BETA-ALANINE LIGASE"/>
    <property type="match status" value="1"/>
</dbReference>
<comment type="pathway">
    <text evidence="1 8">Cofactor biosynthesis; (R)-pantothenate biosynthesis; (R)-pantothenate from (R)-pantoate and beta-alanine: step 1/1.</text>
</comment>
<dbReference type="InterPro" id="IPR003721">
    <property type="entry name" value="Pantoate_ligase"/>
</dbReference>
<dbReference type="AlphaFoldDB" id="A0A2S9SSZ1"/>
<dbReference type="RefSeq" id="WP_105911844.1">
    <property type="nucleotide sequence ID" value="NZ_NXGH01000015.1"/>
</dbReference>
<feature type="active site" description="Proton donor" evidence="8">
    <location>
        <position position="34"/>
    </location>
</feature>
<comment type="subunit">
    <text evidence="8">Homodimer.</text>
</comment>
<feature type="binding site" evidence="8">
    <location>
        <position position="149"/>
    </location>
    <ligand>
        <name>(R)-pantoate</name>
        <dbReference type="ChEBI" id="CHEBI:15980"/>
    </ligand>
</feature>
<evidence type="ECO:0000256" key="2">
    <source>
        <dbReference type="ARBA" id="ARBA00009256"/>
    </source>
</evidence>
<comment type="miscellaneous">
    <text evidence="8">The reaction proceeds by a bi uni uni bi ping pong mechanism.</text>
</comment>
<feature type="binding site" evidence="8">
    <location>
        <position position="58"/>
    </location>
    <ligand>
        <name>(R)-pantoate</name>
        <dbReference type="ChEBI" id="CHEBI:15980"/>
    </ligand>
</feature>
<feature type="binding site" evidence="8">
    <location>
        <begin position="180"/>
        <end position="183"/>
    </location>
    <ligand>
        <name>ATP</name>
        <dbReference type="ChEBI" id="CHEBI:30616"/>
    </ligand>
</feature>
<dbReference type="GO" id="GO:0005829">
    <property type="term" value="C:cytosol"/>
    <property type="evidence" value="ECO:0007669"/>
    <property type="project" value="TreeGrafter"/>
</dbReference>
<evidence type="ECO:0000256" key="6">
    <source>
        <dbReference type="ARBA" id="ARBA00022840"/>
    </source>
</evidence>
<dbReference type="OrthoDB" id="9773087at2"/>
<feature type="binding site" evidence="8">
    <location>
        <position position="58"/>
    </location>
    <ligand>
        <name>beta-alanine</name>
        <dbReference type="ChEBI" id="CHEBI:57966"/>
    </ligand>
</feature>
<reference evidence="9 10" key="1">
    <citation type="submission" date="2017-09" db="EMBL/GenBank/DDBJ databases">
        <title>Reassesment of A. cryaerophilus.</title>
        <authorList>
            <person name="Perez-Cataluna A."/>
            <person name="Collado L."/>
            <person name="Salgado O."/>
            <person name="Lefinanco V."/>
            <person name="Figueras M.J."/>
        </authorList>
    </citation>
    <scope>NUCLEOTIDE SEQUENCE [LARGE SCALE GENOMIC DNA]</scope>
    <source>
        <strain evidence="9 10">LMG 9871</strain>
    </source>
</reference>
<feature type="binding site" evidence="8">
    <location>
        <position position="172"/>
    </location>
    <ligand>
        <name>ATP</name>
        <dbReference type="ChEBI" id="CHEBI:30616"/>
    </ligand>
</feature>
<dbReference type="InterPro" id="IPR004821">
    <property type="entry name" value="Cyt_trans-like"/>
</dbReference>
<evidence type="ECO:0000313" key="9">
    <source>
        <dbReference type="EMBL" id="PRM89705.1"/>
    </source>
</evidence>
<keyword evidence="6 8" id="KW-0067">ATP-binding</keyword>
<dbReference type="Proteomes" id="UP000238649">
    <property type="component" value="Unassembled WGS sequence"/>
</dbReference>
<dbReference type="GO" id="GO:0004592">
    <property type="term" value="F:pantoate-beta-alanine ligase activity"/>
    <property type="evidence" value="ECO:0007669"/>
    <property type="project" value="UniProtKB-UniRule"/>
</dbReference>
<dbReference type="EC" id="6.3.2.1" evidence="8"/>
<dbReference type="HAMAP" id="MF_00158">
    <property type="entry name" value="PanC"/>
    <property type="match status" value="1"/>
</dbReference>
<dbReference type="EMBL" id="NXGH01000015">
    <property type="protein sequence ID" value="PRM89705.1"/>
    <property type="molecule type" value="Genomic_DNA"/>
</dbReference>
<comment type="catalytic activity">
    <reaction evidence="7 8">
        <text>(R)-pantoate + beta-alanine + ATP = (R)-pantothenate + AMP + diphosphate + H(+)</text>
        <dbReference type="Rhea" id="RHEA:10912"/>
        <dbReference type="ChEBI" id="CHEBI:15378"/>
        <dbReference type="ChEBI" id="CHEBI:15980"/>
        <dbReference type="ChEBI" id="CHEBI:29032"/>
        <dbReference type="ChEBI" id="CHEBI:30616"/>
        <dbReference type="ChEBI" id="CHEBI:33019"/>
        <dbReference type="ChEBI" id="CHEBI:57966"/>
        <dbReference type="ChEBI" id="CHEBI:456215"/>
        <dbReference type="EC" id="6.3.2.1"/>
    </reaction>
</comment>
<evidence type="ECO:0000256" key="3">
    <source>
        <dbReference type="ARBA" id="ARBA00022598"/>
    </source>
</evidence>